<proteinExistence type="predicted"/>
<dbReference type="GeneID" id="36396718"/>
<dbReference type="EMBL" id="CCYD01001572">
    <property type="protein sequence ID" value="CEG45359.1"/>
    <property type="molecule type" value="Genomic_DNA"/>
</dbReference>
<protein>
    <submittedName>
        <fullName evidence="1">Uncharacterized protein</fullName>
    </submittedName>
</protein>
<organism evidence="1 2">
    <name type="scientific">Plasmopara halstedii</name>
    <name type="common">Downy mildew of sunflower</name>
    <dbReference type="NCBI Taxonomy" id="4781"/>
    <lineage>
        <taxon>Eukaryota</taxon>
        <taxon>Sar</taxon>
        <taxon>Stramenopiles</taxon>
        <taxon>Oomycota</taxon>
        <taxon>Peronosporomycetes</taxon>
        <taxon>Peronosporales</taxon>
        <taxon>Peronosporaceae</taxon>
        <taxon>Plasmopara</taxon>
    </lineage>
</organism>
<dbReference type="RefSeq" id="XP_024581728.1">
    <property type="nucleotide sequence ID" value="XM_024716095.1"/>
</dbReference>
<dbReference type="AlphaFoldDB" id="A0A0P1AX95"/>
<keyword evidence="2" id="KW-1185">Reference proteome</keyword>
<reference evidence="2" key="1">
    <citation type="submission" date="2014-09" db="EMBL/GenBank/DDBJ databases">
        <authorList>
            <person name="Sharma Rahul"/>
            <person name="Thines Marco"/>
        </authorList>
    </citation>
    <scope>NUCLEOTIDE SEQUENCE [LARGE SCALE GENOMIC DNA]</scope>
</reference>
<dbReference type="Proteomes" id="UP000054928">
    <property type="component" value="Unassembled WGS sequence"/>
</dbReference>
<evidence type="ECO:0000313" key="1">
    <source>
        <dbReference type="EMBL" id="CEG45359.1"/>
    </source>
</evidence>
<evidence type="ECO:0000313" key="2">
    <source>
        <dbReference type="Proteomes" id="UP000054928"/>
    </source>
</evidence>
<accession>A0A0P1AX95</accession>
<sequence length="85" mass="9433">MLRSKAASYLGRSKFFALGQSRLSGQCLQQLLHFHSVTATWSAAKTPMKPHYVNCLGFGFRCWVSAAQQIFVQSGIPRYPTGHAT</sequence>
<name>A0A0P1AX95_PLAHL</name>